<dbReference type="AlphaFoldDB" id="A0A821X7U6"/>
<sequence length="80" mass="9001">MEESPTRSYTPLSKAPHLLKKSETTTRSCNRVLPRSPEKLFECYPPKIKTSSAAQQQSSNSTRNILLAGKQKQVLLLQTK</sequence>
<name>A0A821X7U6_9NEOP</name>
<accession>A0A821X7U6</accession>
<proteinExistence type="predicted"/>
<dbReference type="Proteomes" id="UP000663880">
    <property type="component" value="Unassembled WGS sequence"/>
</dbReference>
<comment type="caution">
    <text evidence="2">The sequence shown here is derived from an EMBL/GenBank/DDBJ whole genome shotgun (WGS) entry which is preliminary data.</text>
</comment>
<protein>
    <submittedName>
        <fullName evidence="2">Uncharacterized protein</fullName>
    </submittedName>
</protein>
<feature type="region of interest" description="Disordered" evidence="1">
    <location>
        <begin position="1"/>
        <end position="32"/>
    </location>
</feature>
<gene>
    <name evidence="2" type="ORF">PMACD_LOCUS14695</name>
</gene>
<keyword evidence="3" id="KW-1185">Reference proteome</keyword>
<reference evidence="2" key="1">
    <citation type="submission" date="2021-02" db="EMBL/GenBank/DDBJ databases">
        <authorList>
            <person name="Steward A R."/>
        </authorList>
    </citation>
    <scope>NUCLEOTIDE SEQUENCE</scope>
</reference>
<evidence type="ECO:0000313" key="3">
    <source>
        <dbReference type="Proteomes" id="UP000663880"/>
    </source>
</evidence>
<organism evidence="2 3">
    <name type="scientific">Pieris macdunnoughi</name>
    <dbReference type="NCBI Taxonomy" id="345717"/>
    <lineage>
        <taxon>Eukaryota</taxon>
        <taxon>Metazoa</taxon>
        <taxon>Ecdysozoa</taxon>
        <taxon>Arthropoda</taxon>
        <taxon>Hexapoda</taxon>
        <taxon>Insecta</taxon>
        <taxon>Pterygota</taxon>
        <taxon>Neoptera</taxon>
        <taxon>Endopterygota</taxon>
        <taxon>Lepidoptera</taxon>
        <taxon>Glossata</taxon>
        <taxon>Ditrysia</taxon>
        <taxon>Papilionoidea</taxon>
        <taxon>Pieridae</taxon>
        <taxon>Pierinae</taxon>
        <taxon>Pieris</taxon>
    </lineage>
</organism>
<evidence type="ECO:0000313" key="2">
    <source>
        <dbReference type="EMBL" id="CAF4940619.1"/>
    </source>
</evidence>
<dbReference type="EMBL" id="CAJOBZ010000066">
    <property type="protein sequence ID" value="CAF4940619.1"/>
    <property type="molecule type" value="Genomic_DNA"/>
</dbReference>
<feature type="compositionally biased region" description="Polar residues" evidence="1">
    <location>
        <begin position="1"/>
        <end position="11"/>
    </location>
</feature>
<evidence type="ECO:0000256" key="1">
    <source>
        <dbReference type="SAM" id="MobiDB-lite"/>
    </source>
</evidence>